<gene>
    <name evidence="1" type="ORF">JETT_3736</name>
</gene>
<organism evidence="1 2">
    <name type="scientific">Candidatus Jettenia ecosi</name>
    <dbReference type="NCBI Taxonomy" id="2494326"/>
    <lineage>
        <taxon>Bacteria</taxon>
        <taxon>Pseudomonadati</taxon>
        <taxon>Planctomycetota</taxon>
        <taxon>Candidatus Brocadiia</taxon>
        <taxon>Candidatus Brocadiales</taxon>
        <taxon>Candidatus Brocadiaceae</taxon>
        <taxon>Candidatus Jettenia</taxon>
    </lineage>
</organism>
<evidence type="ECO:0000313" key="2">
    <source>
        <dbReference type="Proteomes" id="UP000319783"/>
    </source>
</evidence>
<dbReference type="Proteomes" id="UP000319783">
    <property type="component" value="Unassembled WGS sequence"/>
</dbReference>
<evidence type="ECO:0000313" key="1">
    <source>
        <dbReference type="EMBL" id="TLD40003.1"/>
    </source>
</evidence>
<evidence type="ECO:0008006" key="3">
    <source>
        <dbReference type="Google" id="ProtNLM"/>
    </source>
</evidence>
<accession>A0A533Q614</accession>
<protein>
    <recommendedName>
        <fullName evidence="3">Muconolactone isomerase domain-containing protein</fullName>
    </recommendedName>
</protein>
<dbReference type="AlphaFoldDB" id="A0A533Q614"/>
<proteinExistence type="predicted"/>
<dbReference type="Pfam" id="PF11746">
    <property type="entry name" value="DUF3303"/>
    <property type="match status" value="1"/>
</dbReference>
<sequence>MRFLVTAKAFDTITREDEVLRVRQVFGEKVRQICTSGNMIEGGVFVDARGCFFLLDVDTATKLYELLSPLHDFCKIEIHPIDTFEFLEKLFKKLAPK</sequence>
<reference evidence="1 2" key="1">
    <citation type="submission" date="2019-04" db="EMBL/GenBank/DDBJ databases">
        <title>Genome of a novel bacterium Candidatus Jettenia ecosi reconstructed from metagenome of an anammox bioreactor.</title>
        <authorList>
            <person name="Mardanov A.V."/>
            <person name="Beletsky A.V."/>
            <person name="Ravin N.V."/>
            <person name="Botchkova E.A."/>
            <person name="Litti Y.V."/>
            <person name="Nozhevnikova A.N."/>
        </authorList>
    </citation>
    <scope>NUCLEOTIDE SEQUENCE [LARGE SCALE GENOMIC DNA]</scope>
    <source>
        <strain evidence="1">J2</strain>
    </source>
</reference>
<comment type="caution">
    <text evidence="1">The sequence shown here is derived from an EMBL/GenBank/DDBJ whole genome shotgun (WGS) entry which is preliminary data.</text>
</comment>
<name>A0A533Q614_9BACT</name>
<dbReference type="InterPro" id="IPR021734">
    <property type="entry name" value="DUF3303"/>
</dbReference>
<dbReference type="EMBL" id="SULG01000147">
    <property type="protein sequence ID" value="TLD40003.1"/>
    <property type="molecule type" value="Genomic_DNA"/>
</dbReference>